<dbReference type="EMBL" id="JBEHCU010006763">
    <property type="protein sequence ID" value="KAL1396267.1"/>
    <property type="molecule type" value="Genomic_DNA"/>
</dbReference>
<dbReference type="Proteomes" id="UP001562425">
    <property type="component" value="Unassembled WGS sequence"/>
</dbReference>
<name>A0ABD1D9D6_CULPP</name>
<feature type="compositionally biased region" description="Acidic residues" evidence="1">
    <location>
        <begin position="46"/>
        <end position="64"/>
    </location>
</feature>
<sequence length="118" mass="12848">MEYETAPLAGRMAWVSRENAPFKEGWLPAVALVRSRTQVKDGNVQETDDSMDEDDAGSGDDAAECNDAAERDDAAESDEAVIENMISLPQGGAEDNRLKPVVSIEISALPAHRSIRFR</sequence>
<accession>A0ABD1D9D6</accession>
<organism evidence="2 3">
    <name type="scientific">Culex pipiens pipiens</name>
    <name type="common">Northern house mosquito</name>
    <dbReference type="NCBI Taxonomy" id="38569"/>
    <lineage>
        <taxon>Eukaryota</taxon>
        <taxon>Metazoa</taxon>
        <taxon>Ecdysozoa</taxon>
        <taxon>Arthropoda</taxon>
        <taxon>Hexapoda</taxon>
        <taxon>Insecta</taxon>
        <taxon>Pterygota</taxon>
        <taxon>Neoptera</taxon>
        <taxon>Endopterygota</taxon>
        <taxon>Diptera</taxon>
        <taxon>Nematocera</taxon>
        <taxon>Culicoidea</taxon>
        <taxon>Culicidae</taxon>
        <taxon>Culicinae</taxon>
        <taxon>Culicini</taxon>
        <taxon>Culex</taxon>
        <taxon>Culex</taxon>
    </lineage>
</organism>
<keyword evidence="3" id="KW-1185">Reference proteome</keyword>
<dbReference type="AlphaFoldDB" id="A0ABD1D9D6"/>
<evidence type="ECO:0000256" key="1">
    <source>
        <dbReference type="SAM" id="MobiDB-lite"/>
    </source>
</evidence>
<reference evidence="2 3" key="1">
    <citation type="submission" date="2024-05" db="EMBL/GenBank/DDBJ databases">
        <title>Culex pipiens pipiens assembly and annotation.</title>
        <authorList>
            <person name="Alout H."/>
            <person name="Durand T."/>
        </authorList>
    </citation>
    <scope>NUCLEOTIDE SEQUENCE [LARGE SCALE GENOMIC DNA]</scope>
    <source>
        <strain evidence="2">HA-2024</strain>
        <tissue evidence="2">Whole body</tissue>
    </source>
</reference>
<proteinExistence type="predicted"/>
<evidence type="ECO:0000313" key="2">
    <source>
        <dbReference type="EMBL" id="KAL1396267.1"/>
    </source>
</evidence>
<gene>
    <name evidence="2" type="ORF">pipiens_010646</name>
</gene>
<protein>
    <submittedName>
        <fullName evidence="2">Uncharacterized protein</fullName>
    </submittedName>
</protein>
<comment type="caution">
    <text evidence="2">The sequence shown here is derived from an EMBL/GenBank/DDBJ whole genome shotgun (WGS) entry which is preliminary data.</text>
</comment>
<feature type="region of interest" description="Disordered" evidence="1">
    <location>
        <begin position="37"/>
        <end position="94"/>
    </location>
</feature>
<evidence type="ECO:0000313" key="3">
    <source>
        <dbReference type="Proteomes" id="UP001562425"/>
    </source>
</evidence>